<evidence type="ECO:0000256" key="3">
    <source>
        <dbReference type="ARBA" id="ARBA00022741"/>
    </source>
</evidence>
<keyword evidence="4" id="KW-0378">Hydrolase</keyword>
<feature type="compositionally biased region" description="Low complexity" evidence="9">
    <location>
        <begin position="1384"/>
        <end position="1405"/>
    </location>
</feature>
<dbReference type="STRING" id="240176.A8P7N0"/>
<gene>
    <name evidence="11" type="ORF">CC1G_11095</name>
</gene>
<feature type="region of interest" description="Disordered" evidence="9">
    <location>
        <begin position="1"/>
        <end position="256"/>
    </location>
</feature>
<dbReference type="GeneID" id="6016009"/>
<dbReference type="GO" id="GO:0006337">
    <property type="term" value="P:nucleosome disassembly"/>
    <property type="evidence" value="ECO:0007669"/>
    <property type="project" value="TreeGrafter"/>
</dbReference>
<sequence length="1608" mass="179159">MVETRRSSRRSDASESSYRASEPADEEEQPSPKVEEEVVLTTTSRGRRIKKAVYVESSEYEEEEFRPSAANLFDDDVEGKPARRGKRASVETEDSQSQPRRSLRNRKSRDLAGFIASEDEFADEDDDEEHGQRRRLRRRPPPPKKPDPPPKPVGRQTRNSRRAAKDDDYQEEEEASSQADAEGSSDDEMQLVSEDINDLGNPRTPTPEPEDDNDGKPYAFRQRAKINYAIPPPIEEMKKPPPKHGRNGYRGGKKKGLGWSASGAELARWMGGHNPHDDSDSDHPTRTPRKQPFGAGLNPFGSNAIPAGGILPGDLVAGTPSNLGKIGDAALADADPLGVNTNVTFDEVGGLDEHIHSLKEMTLLPLLYPEVFQRFSVTPPRGVLFHGPPGTGKTLLARALAASCRSDGRQISFFMRKGADCLSKWVGEAERQLRLLFEEARNSQPSIIFFDEIDGLAPVRSSKQDQIHASIVSTLLALMDGMDGRGQVIVIGATNRPDAVDPALRRPGRFDREFYFGLPGLEAREKILGIMTRKWAGWDTNQEGEKGERVKETLKGLAKLTKGYGGADLRALCTEAALNAIQRRYPQVYKSNDRLLLQPETIDVGLRDFMISIKKIVPSSARSATSAATNLPPQFEALLSGPLQRVKDAIQRVMPIEKKLTALEEAEFEDEGGEDGALEREMLSQSMQTLRIYRPRVIIHGPVGMGQGYIGAAALHHLEGYHIQSLELGSLMSDSTRTVEAAIVQLFTEAKRHQPSVIYIPSLIGWCAAVNETTRSTVRAMLETLLPTDPILLLAVVDGPFSALPKDVKQWFGASKENRVALEAPSADQREAFFEPMIKDIQRPPNQFADGMKRRKRILEVLPIAPPLEPRKPTAAELAVQRENDQKTIVILKFRLGPILSELKRKFKRFTKRATEEYNFEPDENGIGYVYQQVDVTAGAPATPNGTATIDLTNDAMDTQPDGTAPEQQQATQQAMLQSPILYDMDLDKMHSELYKGRYLTPQHFLEDVRRIVHNAEVFQNEDSDRFHKAQAMFTMAELSLMEFDGAFRLECERMAQREMQRRQEEEAKEKEREKEKNKTAANTQANGIQTRRSTRQNGTVDLLMTDPVKLERKLKRQRDSAAANADGVDGHTSGSAEEHGSGQEPRNAKRSRVVPDEEDDDQDPMNIVSPSDRVGPGHVRFANSVPQIQAPGGGGMFGAGGVQASPSPMNYHHPNQMHQQRSPMNHGHGQHSFVQQPQPPHYGAQGGSMGPQSSYGPPQMHGLAQPQFGQPMDQMGGMSQGHGYGLMGQGNTPQRRMDGFDPSLLNPVQPVDQHHNQFGQPQFQQPQQSHQLPYGGTHLPHSPHHQQVGSPFGVGPSQGYNQPAQQFGGVNPSGGMGYSNERQLPPFHQQQHQHQQHQHQLPQHSVSPPAMYDDPQNPLYTPASAVMHRHPPMVQPLDGRQGTPGHEQLQLPVPQQRLSESRSPEPGVRPPSTQVTETPEVEQRVEGEEVRKSPQGGDNQEQQQQQDQDQQQQPAGEPMAVVVERSPTPPHPEFHVSETLLEKLRRKLREETEGLNVEQLEQLRATCLGDVWRHRKEWDRDGLVRVLFKVVDDFLEEVKEMGEWDEE</sequence>
<evidence type="ECO:0000256" key="5">
    <source>
        <dbReference type="ARBA" id="ARBA00022840"/>
    </source>
</evidence>
<dbReference type="KEGG" id="cci:CC1G_11095"/>
<evidence type="ECO:0000256" key="6">
    <source>
        <dbReference type="ARBA" id="ARBA00023117"/>
    </source>
</evidence>
<dbReference type="InterPro" id="IPR003959">
    <property type="entry name" value="ATPase_AAA_core"/>
</dbReference>
<feature type="compositionally biased region" description="Low complexity" evidence="9">
    <location>
        <begin position="1317"/>
        <end position="1332"/>
    </location>
</feature>
<feature type="compositionally biased region" description="Basic residues" evidence="9">
    <location>
        <begin position="240"/>
        <end position="256"/>
    </location>
</feature>
<feature type="compositionally biased region" description="Basic residues" evidence="9">
    <location>
        <begin position="132"/>
        <end position="142"/>
    </location>
</feature>
<dbReference type="SUPFAM" id="SSF52540">
    <property type="entry name" value="P-loop containing nucleoside triphosphate hydrolases"/>
    <property type="match status" value="2"/>
</dbReference>
<dbReference type="SUPFAM" id="SSF47370">
    <property type="entry name" value="Bromodomain"/>
    <property type="match status" value="1"/>
</dbReference>
<dbReference type="InterPro" id="IPR003960">
    <property type="entry name" value="ATPase_AAA_CS"/>
</dbReference>
<feature type="compositionally biased region" description="Acidic residues" evidence="9">
    <location>
        <begin position="117"/>
        <end position="129"/>
    </location>
</feature>
<dbReference type="GO" id="GO:0005634">
    <property type="term" value="C:nucleus"/>
    <property type="evidence" value="ECO:0007669"/>
    <property type="project" value="UniProtKB-SubCell"/>
</dbReference>
<comment type="subcellular location">
    <subcellularLocation>
        <location evidence="1">Nucleus</location>
    </subcellularLocation>
</comment>
<feature type="compositionally biased region" description="Polar residues" evidence="9">
    <location>
        <begin position="1080"/>
        <end position="1100"/>
    </location>
</feature>
<evidence type="ECO:0000313" key="12">
    <source>
        <dbReference type="Proteomes" id="UP000001861"/>
    </source>
</evidence>
<feature type="compositionally biased region" description="Basic and acidic residues" evidence="9">
    <location>
        <begin position="1482"/>
        <end position="1493"/>
    </location>
</feature>
<evidence type="ECO:0000256" key="8">
    <source>
        <dbReference type="PROSITE-ProRule" id="PRU00035"/>
    </source>
</evidence>
<organism evidence="11 12">
    <name type="scientific">Coprinopsis cinerea (strain Okayama-7 / 130 / ATCC MYA-4618 / FGSC 9003)</name>
    <name type="common">Inky cap fungus</name>
    <name type="synonym">Hormographiella aspergillata</name>
    <dbReference type="NCBI Taxonomy" id="240176"/>
    <lineage>
        <taxon>Eukaryota</taxon>
        <taxon>Fungi</taxon>
        <taxon>Dikarya</taxon>
        <taxon>Basidiomycota</taxon>
        <taxon>Agaricomycotina</taxon>
        <taxon>Agaricomycetes</taxon>
        <taxon>Agaricomycetidae</taxon>
        <taxon>Agaricales</taxon>
        <taxon>Agaricineae</taxon>
        <taxon>Psathyrellaceae</taxon>
        <taxon>Coprinopsis</taxon>
    </lineage>
</organism>
<dbReference type="RefSeq" id="XP_001839395.1">
    <property type="nucleotide sequence ID" value="XM_001839343.1"/>
</dbReference>
<dbReference type="InterPro" id="IPR041569">
    <property type="entry name" value="AAA_lid_3"/>
</dbReference>
<dbReference type="GO" id="GO:0006334">
    <property type="term" value="P:nucleosome assembly"/>
    <property type="evidence" value="ECO:0007669"/>
    <property type="project" value="TreeGrafter"/>
</dbReference>
<evidence type="ECO:0000256" key="2">
    <source>
        <dbReference type="ARBA" id="ARBA00006914"/>
    </source>
</evidence>
<dbReference type="Gene3D" id="1.20.920.10">
    <property type="entry name" value="Bromodomain-like"/>
    <property type="match status" value="1"/>
</dbReference>
<dbReference type="FunFam" id="3.40.50.300:FF:000061">
    <property type="entry name" value="ATPase family, AAA domain-containing 2"/>
    <property type="match status" value="1"/>
</dbReference>
<keyword evidence="6 8" id="KW-0103">Bromodomain</keyword>
<keyword evidence="7" id="KW-0539">Nucleus</keyword>
<dbReference type="GO" id="GO:0003682">
    <property type="term" value="F:chromatin binding"/>
    <property type="evidence" value="ECO:0007669"/>
    <property type="project" value="TreeGrafter"/>
</dbReference>
<dbReference type="CDD" id="cd05491">
    <property type="entry name" value="Bromo_TBP7_like"/>
    <property type="match status" value="1"/>
</dbReference>
<dbReference type="FunCoup" id="A8P7N0">
    <property type="interactions" value="546"/>
</dbReference>
<comment type="similarity">
    <text evidence="2">Belongs to the AAA ATPase family.</text>
</comment>
<evidence type="ECO:0000256" key="9">
    <source>
        <dbReference type="SAM" id="MobiDB-lite"/>
    </source>
</evidence>
<evidence type="ECO:0000256" key="1">
    <source>
        <dbReference type="ARBA" id="ARBA00004123"/>
    </source>
</evidence>
<dbReference type="VEuPathDB" id="FungiDB:CC1G_11095"/>
<dbReference type="OrthoDB" id="5421at2759"/>
<feature type="compositionally biased region" description="Basic and acidic residues" evidence="9">
    <location>
        <begin position="274"/>
        <end position="285"/>
    </location>
</feature>
<dbReference type="EMBL" id="AACS02000005">
    <property type="protein sequence ID" value="EAU82409.1"/>
    <property type="molecule type" value="Genomic_DNA"/>
</dbReference>
<dbReference type="PROSITE" id="PS00674">
    <property type="entry name" value="AAA"/>
    <property type="match status" value="1"/>
</dbReference>
<dbReference type="InterPro" id="IPR003593">
    <property type="entry name" value="AAA+_ATPase"/>
</dbReference>
<feature type="domain" description="Bromo" evidence="10">
    <location>
        <begin position="981"/>
        <end position="1027"/>
    </location>
</feature>
<dbReference type="PANTHER" id="PTHR23069">
    <property type="entry name" value="AAA DOMAIN-CONTAINING"/>
    <property type="match status" value="1"/>
</dbReference>
<name>A8P7N0_COPC7</name>
<dbReference type="PANTHER" id="PTHR23069:SF0">
    <property type="entry name" value="TAT-BINDING HOMOLOG 7"/>
    <property type="match status" value="1"/>
</dbReference>
<dbReference type="GO" id="GO:0042393">
    <property type="term" value="F:histone binding"/>
    <property type="evidence" value="ECO:0007669"/>
    <property type="project" value="TreeGrafter"/>
</dbReference>
<dbReference type="GO" id="GO:0005524">
    <property type="term" value="F:ATP binding"/>
    <property type="evidence" value="ECO:0007669"/>
    <property type="project" value="UniProtKB-KW"/>
</dbReference>
<keyword evidence="12" id="KW-1185">Reference proteome</keyword>
<dbReference type="SMART" id="SM00382">
    <property type="entry name" value="AAA"/>
    <property type="match status" value="1"/>
</dbReference>
<reference evidence="11 12" key="1">
    <citation type="journal article" date="2010" name="Proc. Natl. Acad. Sci. U.S.A.">
        <title>Insights into evolution of multicellular fungi from the assembled chromosomes of the mushroom Coprinopsis cinerea (Coprinus cinereus).</title>
        <authorList>
            <person name="Stajich J.E."/>
            <person name="Wilke S.K."/>
            <person name="Ahren D."/>
            <person name="Au C.H."/>
            <person name="Birren B.W."/>
            <person name="Borodovsky M."/>
            <person name="Burns C."/>
            <person name="Canback B."/>
            <person name="Casselton L.A."/>
            <person name="Cheng C.K."/>
            <person name="Deng J."/>
            <person name="Dietrich F.S."/>
            <person name="Fargo D.C."/>
            <person name="Farman M.L."/>
            <person name="Gathman A.C."/>
            <person name="Goldberg J."/>
            <person name="Guigo R."/>
            <person name="Hoegger P.J."/>
            <person name="Hooker J.B."/>
            <person name="Huggins A."/>
            <person name="James T.Y."/>
            <person name="Kamada T."/>
            <person name="Kilaru S."/>
            <person name="Kodira C."/>
            <person name="Kues U."/>
            <person name="Kupfer D."/>
            <person name="Kwan H.S."/>
            <person name="Lomsadze A."/>
            <person name="Li W."/>
            <person name="Lilly W.W."/>
            <person name="Ma L.J."/>
            <person name="Mackey A.J."/>
            <person name="Manning G."/>
            <person name="Martin F."/>
            <person name="Muraguchi H."/>
            <person name="Natvig D.O."/>
            <person name="Palmerini H."/>
            <person name="Ramesh M.A."/>
            <person name="Rehmeyer C.J."/>
            <person name="Roe B.A."/>
            <person name="Shenoy N."/>
            <person name="Stanke M."/>
            <person name="Ter-Hovhannisyan V."/>
            <person name="Tunlid A."/>
            <person name="Velagapudi R."/>
            <person name="Vision T.J."/>
            <person name="Zeng Q."/>
            <person name="Zolan M.E."/>
            <person name="Pukkila P.J."/>
        </authorList>
    </citation>
    <scope>NUCLEOTIDE SEQUENCE [LARGE SCALE GENOMIC DNA]</scope>
    <source>
        <strain evidence="12">Okayama-7 / 130 / ATCC MYA-4618 / FGSC 9003</strain>
    </source>
</reference>
<feature type="region of interest" description="Disordered" evidence="9">
    <location>
        <begin position="1285"/>
        <end position="1535"/>
    </location>
</feature>
<dbReference type="Pfam" id="PF00439">
    <property type="entry name" value="Bromodomain"/>
    <property type="match status" value="1"/>
</dbReference>
<dbReference type="GO" id="GO:0045815">
    <property type="term" value="P:transcription initiation-coupled chromatin remodeling"/>
    <property type="evidence" value="ECO:0007669"/>
    <property type="project" value="TreeGrafter"/>
</dbReference>
<dbReference type="InterPro" id="IPR001487">
    <property type="entry name" value="Bromodomain"/>
</dbReference>
<feature type="region of interest" description="Disordered" evidence="9">
    <location>
        <begin position="1059"/>
        <end position="1180"/>
    </location>
</feature>
<proteinExistence type="inferred from homology"/>
<comment type="caution">
    <text evidence="11">The sequence shown here is derived from an EMBL/GenBank/DDBJ whole genome shotgun (WGS) entry which is preliminary data.</text>
</comment>
<evidence type="ECO:0000313" key="11">
    <source>
        <dbReference type="EMBL" id="EAU82409.1"/>
    </source>
</evidence>
<feature type="region of interest" description="Disordered" evidence="9">
    <location>
        <begin position="268"/>
        <end position="299"/>
    </location>
</feature>
<dbReference type="InterPro" id="IPR036427">
    <property type="entry name" value="Bromodomain-like_sf"/>
</dbReference>
<feature type="region of interest" description="Disordered" evidence="9">
    <location>
        <begin position="1215"/>
        <end position="1270"/>
    </location>
</feature>
<accession>A8P7N0</accession>
<dbReference type="Gene3D" id="1.10.8.60">
    <property type="match status" value="1"/>
</dbReference>
<evidence type="ECO:0000256" key="4">
    <source>
        <dbReference type="ARBA" id="ARBA00022801"/>
    </source>
</evidence>
<dbReference type="PROSITE" id="PS50014">
    <property type="entry name" value="BROMODOMAIN_2"/>
    <property type="match status" value="1"/>
</dbReference>
<dbReference type="Proteomes" id="UP000001861">
    <property type="component" value="Unassembled WGS sequence"/>
</dbReference>
<keyword evidence="3" id="KW-0547">Nucleotide-binding</keyword>
<dbReference type="Gene3D" id="3.40.50.300">
    <property type="entry name" value="P-loop containing nucleotide triphosphate hydrolases"/>
    <property type="match status" value="2"/>
</dbReference>
<dbReference type="GO" id="GO:0016887">
    <property type="term" value="F:ATP hydrolysis activity"/>
    <property type="evidence" value="ECO:0007669"/>
    <property type="project" value="InterPro"/>
</dbReference>
<feature type="compositionally biased region" description="Low complexity" evidence="9">
    <location>
        <begin position="1496"/>
        <end position="1514"/>
    </location>
</feature>
<dbReference type="FunFam" id="3.40.50.300:FF:001218">
    <property type="entry name" value="AAA family ATPase, putative"/>
    <property type="match status" value="1"/>
</dbReference>
<dbReference type="eggNOG" id="KOG0732">
    <property type="taxonomic scope" value="Eukaryota"/>
</dbReference>
<dbReference type="InterPro" id="IPR045199">
    <property type="entry name" value="ATAD2-like"/>
</dbReference>
<feature type="compositionally biased region" description="Basic and acidic residues" evidence="9">
    <location>
        <begin position="1059"/>
        <end position="1079"/>
    </location>
</feature>
<feature type="compositionally biased region" description="Basic and acidic residues" evidence="9">
    <location>
        <begin position="1"/>
        <end position="13"/>
    </location>
</feature>
<dbReference type="OMA" id="IVHNANV"/>
<evidence type="ECO:0000259" key="10">
    <source>
        <dbReference type="PROSITE" id="PS50014"/>
    </source>
</evidence>
<evidence type="ECO:0000256" key="7">
    <source>
        <dbReference type="ARBA" id="ARBA00023242"/>
    </source>
</evidence>
<keyword evidence="5" id="KW-0067">ATP-binding</keyword>
<dbReference type="InParanoid" id="A8P7N0"/>
<dbReference type="Pfam" id="PF00004">
    <property type="entry name" value="AAA"/>
    <property type="match status" value="1"/>
</dbReference>
<protein>
    <submittedName>
        <fullName evidence="11">ATPase with bromodomain-containing protein</fullName>
    </submittedName>
</protein>
<dbReference type="Pfam" id="PF17862">
    <property type="entry name" value="AAA_lid_3"/>
    <property type="match status" value="1"/>
</dbReference>
<dbReference type="InterPro" id="IPR027417">
    <property type="entry name" value="P-loop_NTPase"/>
</dbReference>